<evidence type="ECO:0000313" key="1">
    <source>
        <dbReference type="EMBL" id="MBC6111325.1"/>
    </source>
</evidence>
<dbReference type="EMBL" id="JACRYL010000010">
    <property type="protein sequence ID" value="MBC6111325.1"/>
    <property type="molecule type" value="Genomic_DNA"/>
</dbReference>
<sequence length="135" mass="14826">MKKIRITLITLVTVLGLVSCKKDSVEKTTSEKIQAKWSITSSVNIEDVPPAPKATFTEKGAAGDYVDFRTDGKVYSKQGSSAEEVSPYTIVNDSQVNIDGEIYTIDQLTDNVLVLHSKQVFSTGGYTEDIVNLYK</sequence>
<organism evidence="1 2">
    <name type="scientific">Pedobacter fastidiosus</name>
    <dbReference type="NCBI Taxonomy" id="2765361"/>
    <lineage>
        <taxon>Bacteria</taxon>
        <taxon>Pseudomonadati</taxon>
        <taxon>Bacteroidota</taxon>
        <taxon>Sphingobacteriia</taxon>
        <taxon>Sphingobacteriales</taxon>
        <taxon>Sphingobacteriaceae</taxon>
        <taxon>Pedobacter</taxon>
    </lineage>
</organism>
<proteinExistence type="predicted"/>
<evidence type="ECO:0008006" key="3">
    <source>
        <dbReference type="Google" id="ProtNLM"/>
    </source>
</evidence>
<dbReference type="Proteomes" id="UP000652755">
    <property type="component" value="Unassembled WGS sequence"/>
</dbReference>
<gene>
    <name evidence="1" type="ORF">H7U22_12935</name>
</gene>
<keyword evidence="2" id="KW-1185">Reference proteome</keyword>
<comment type="caution">
    <text evidence="1">The sequence shown here is derived from an EMBL/GenBank/DDBJ whole genome shotgun (WGS) entry which is preliminary data.</text>
</comment>
<reference evidence="1 2" key="1">
    <citation type="submission" date="2020-08" db="EMBL/GenBank/DDBJ databases">
        <authorList>
            <person name="Sun Q."/>
            <person name="Inoue M."/>
        </authorList>
    </citation>
    <scope>NUCLEOTIDE SEQUENCE [LARGE SCALE GENOMIC DNA]</scope>
    <source>
        <strain evidence="1 2">CCM 8938</strain>
    </source>
</reference>
<accession>A0ABR7KTF1</accession>
<protein>
    <recommendedName>
        <fullName evidence="3">Lipocalin-like domain-containing protein</fullName>
    </recommendedName>
</protein>
<evidence type="ECO:0000313" key="2">
    <source>
        <dbReference type="Proteomes" id="UP000652755"/>
    </source>
</evidence>
<dbReference type="RefSeq" id="WP_187071781.1">
    <property type="nucleotide sequence ID" value="NZ_JACRYL010000010.1"/>
</dbReference>
<name>A0ABR7KTF1_9SPHI</name>
<dbReference type="PROSITE" id="PS51257">
    <property type="entry name" value="PROKAR_LIPOPROTEIN"/>
    <property type="match status" value="1"/>
</dbReference>